<evidence type="ECO:0000313" key="3">
    <source>
        <dbReference type="EMBL" id="MBM0103702.1"/>
    </source>
</evidence>
<dbReference type="Pfam" id="PF00149">
    <property type="entry name" value="Metallophos"/>
    <property type="match status" value="1"/>
</dbReference>
<gene>
    <name evidence="3" type="ORF">JM946_03055</name>
</gene>
<keyword evidence="4" id="KW-1185">Reference proteome</keyword>
<feature type="signal peptide" evidence="1">
    <location>
        <begin position="1"/>
        <end position="32"/>
    </location>
</feature>
<evidence type="ECO:0000259" key="2">
    <source>
        <dbReference type="Pfam" id="PF00149"/>
    </source>
</evidence>
<evidence type="ECO:0000256" key="1">
    <source>
        <dbReference type="SAM" id="SignalP"/>
    </source>
</evidence>
<dbReference type="PRINTS" id="PR00114">
    <property type="entry name" value="STPHPHTASE"/>
</dbReference>
<dbReference type="SUPFAM" id="SSF56300">
    <property type="entry name" value="Metallo-dependent phosphatases"/>
    <property type="match status" value="1"/>
</dbReference>
<dbReference type="InterPro" id="IPR004843">
    <property type="entry name" value="Calcineurin-like_PHP"/>
</dbReference>
<dbReference type="Gene3D" id="3.60.21.10">
    <property type="match status" value="1"/>
</dbReference>
<organism evidence="3 4">
    <name type="scientific">Steroidobacter gossypii</name>
    <dbReference type="NCBI Taxonomy" id="2805490"/>
    <lineage>
        <taxon>Bacteria</taxon>
        <taxon>Pseudomonadati</taxon>
        <taxon>Pseudomonadota</taxon>
        <taxon>Gammaproteobacteria</taxon>
        <taxon>Steroidobacterales</taxon>
        <taxon>Steroidobacteraceae</taxon>
        <taxon>Steroidobacter</taxon>
    </lineage>
</organism>
<keyword evidence="1" id="KW-0732">Signal</keyword>
<accession>A0ABS1WRU9</accession>
<dbReference type="InterPro" id="IPR029052">
    <property type="entry name" value="Metallo-depent_PP-like"/>
</dbReference>
<sequence>MSNVTRTKLRISTRSLLFAMALFALGVGPVVAASLQDGPYVIRSADGKLTARWIESDADSPRVRERDVKVGDVVTVAAVGTLPAFEVKLRGPAKPAADEIEVTARAPLFVMADTHGEYEIAATLLQRHGVIDERLRWSFGKGQLAVLGDVFDRGPNQTELLWLLYKLEAEAARAGGGVHLAVGNHESMVLTGDNRYLNPKYPHVASLLGADNYTSLWNEQSLLGQWLRSKAAMFRIGKYLCLHGGVSPELLDRGLTLATVNRTVRAALSERSTPSEQTQFVMGENGPLWYRGYFEAVARNAGIPLAQSADIDRIHERFGVAAILVGHTRVPAVTALYDGRVIAVQVYPHRDQRTHAPVMEALLVEKGQMFRVRADGSREMLLRP</sequence>
<feature type="chain" id="PRO_5046148792" evidence="1">
    <location>
        <begin position="33"/>
        <end position="384"/>
    </location>
</feature>
<dbReference type="EMBL" id="JAEVLS010000001">
    <property type="protein sequence ID" value="MBM0103702.1"/>
    <property type="molecule type" value="Genomic_DNA"/>
</dbReference>
<evidence type="ECO:0000313" key="4">
    <source>
        <dbReference type="Proteomes" id="UP000661077"/>
    </source>
</evidence>
<dbReference type="RefSeq" id="WP_203165662.1">
    <property type="nucleotide sequence ID" value="NZ_JAEVLS010000001.1"/>
</dbReference>
<dbReference type="PANTHER" id="PTHR46546:SF4">
    <property type="entry name" value="SHEWANELLA-LIKE PROTEIN PHOSPHATASE 1"/>
    <property type="match status" value="1"/>
</dbReference>
<proteinExistence type="predicted"/>
<protein>
    <submittedName>
        <fullName evidence="3">Metallophosphoesterase</fullName>
    </submittedName>
</protein>
<dbReference type="InterPro" id="IPR006186">
    <property type="entry name" value="Ser/Thr-sp_prot-phosphatase"/>
</dbReference>
<feature type="domain" description="Calcineurin-like phosphoesterase" evidence="2">
    <location>
        <begin position="107"/>
        <end position="328"/>
    </location>
</feature>
<reference evidence="3 4" key="1">
    <citation type="journal article" date="2021" name="Int. J. Syst. Evol. Microbiol.">
        <title>Steroidobacter gossypii sp. nov., isolated from soil of cotton cropping field.</title>
        <authorList>
            <person name="Huang R."/>
            <person name="Yang S."/>
            <person name="Zhen C."/>
            <person name="Liu W."/>
        </authorList>
    </citation>
    <scope>NUCLEOTIDE SEQUENCE [LARGE SCALE GENOMIC DNA]</scope>
    <source>
        <strain evidence="3 4">S1-65</strain>
    </source>
</reference>
<dbReference type="Proteomes" id="UP000661077">
    <property type="component" value="Unassembled WGS sequence"/>
</dbReference>
<dbReference type="PANTHER" id="PTHR46546">
    <property type="entry name" value="SHEWANELLA-LIKE PROTEIN PHOSPHATASE 1"/>
    <property type="match status" value="1"/>
</dbReference>
<name>A0ABS1WRU9_9GAMM</name>
<comment type="caution">
    <text evidence="3">The sequence shown here is derived from an EMBL/GenBank/DDBJ whole genome shotgun (WGS) entry which is preliminary data.</text>
</comment>